<feature type="compositionally biased region" description="Basic and acidic residues" evidence="4">
    <location>
        <begin position="1301"/>
        <end position="1316"/>
    </location>
</feature>
<feature type="region of interest" description="Disordered" evidence="4">
    <location>
        <begin position="322"/>
        <end position="352"/>
    </location>
</feature>
<feature type="region of interest" description="Disordered" evidence="4">
    <location>
        <begin position="1301"/>
        <end position="1323"/>
    </location>
</feature>
<feature type="compositionally biased region" description="Basic and acidic residues" evidence="4">
    <location>
        <begin position="926"/>
        <end position="939"/>
    </location>
</feature>
<dbReference type="GO" id="GO:0016301">
    <property type="term" value="F:kinase activity"/>
    <property type="evidence" value="ECO:0007669"/>
    <property type="project" value="UniProtKB-KW"/>
</dbReference>
<feature type="coiled-coil region" evidence="3">
    <location>
        <begin position="1167"/>
        <end position="1253"/>
    </location>
</feature>
<feature type="region of interest" description="Disordered" evidence="4">
    <location>
        <begin position="211"/>
        <end position="234"/>
    </location>
</feature>
<feature type="region of interest" description="Disordered" evidence="4">
    <location>
        <begin position="1"/>
        <end position="23"/>
    </location>
</feature>
<name>A0A4V6AND8_COLLU</name>
<evidence type="ECO:0000259" key="5">
    <source>
        <dbReference type="Pfam" id="PF16034"/>
    </source>
</evidence>
<organism evidence="6 7">
    <name type="scientific">Collichthys lucidus</name>
    <name type="common">Big head croaker</name>
    <name type="synonym">Sciaena lucida</name>
    <dbReference type="NCBI Taxonomy" id="240159"/>
    <lineage>
        <taxon>Eukaryota</taxon>
        <taxon>Metazoa</taxon>
        <taxon>Chordata</taxon>
        <taxon>Craniata</taxon>
        <taxon>Vertebrata</taxon>
        <taxon>Euteleostomi</taxon>
        <taxon>Actinopterygii</taxon>
        <taxon>Neopterygii</taxon>
        <taxon>Teleostei</taxon>
        <taxon>Neoteleostei</taxon>
        <taxon>Acanthomorphata</taxon>
        <taxon>Eupercaria</taxon>
        <taxon>Sciaenidae</taxon>
        <taxon>Collichthys</taxon>
    </lineage>
</organism>
<keyword evidence="6" id="KW-0418">Kinase</keyword>
<keyword evidence="6" id="KW-0808">Transferase</keyword>
<feature type="compositionally biased region" description="Low complexity" evidence="4">
    <location>
        <begin position="331"/>
        <end position="344"/>
    </location>
</feature>
<evidence type="ECO:0000313" key="6">
    <source>
        <dbReference type="EMBL" id="TKS72352.1"/>
    </source>
</evidence>
<feature type="compositionally biased region" description="Polar residues" evidence="4">
    <location>
        <begin position="1030"/>
        <end position="1042"/>
    </location>
</feature>
<feature type="domain" description="Janus kinase and microtubule-interacting protein C-terminal" evidence="5">
    <location>
        <begin position="539"/>
        <end position="594"/>
    </location>
</feature>
<evidence type="ECO:0000256" key="1">
    <source>
        <dbReference type="ARBA" id="ARBA00005239"/>
    </source>
</evidence>
<dbReference type="Pfam" id="PF16034">
    <property type="entry name" value="JAKMIP_CC3"/>
    <property type="match status" value="2"/>
</dbReference>
<feature type="coiled-coil region" evidence="3">
    <location>
        <begin position="564"/>
        <end position="595"/>
    </location>
</feature>
<feature type="region of interest" description="Disordered" evidence="4">
    <location>
        <begin position="421"/>
        <end position="441"/>
    </location>
</feature>
<keyword evidence="7" id="KW-1185">Reference proteome</keyword>
<feature type="coiled-coil region" evidence="3">
    <location>
        <begin position="821"/>
        <end position="880"/>
    </location>
</feature>
<gene>
    <name evidence="6" type="ORF">D9C73_006426</name>
</gene>
<dbReference type="GO" id="GO:0050811">
    <property type="term" value="F:GABA receptor binding"/>
    <property type="evidence" value="ECO:0007669"/>
    <property type="project" value="TreeGrafter"/>
</dbReference>
<feature type="coiled-coil region" evidence="3">
    <location>
        <begin position="635"/>
        <end position="669"/>
    </location>
</feature>
<keyword evidence="2 3" id="KW-0175">Coiled coil</keyword>
<feature type="region of interest" description="Disordered" evidence="4">
    <location>
        <begin position="913"/>
        <end position="939"/>
    </location>
</feature>
<feature type="coiled-coil region" evidence="3">
    <location>
        <begin position="443"/>
        <end position="497"/>
    </location>
</feature>
<evidence type="ECO:0000313" key="7">
    <source>
        <dbReference type="Proteomes" id="UP000298787"/>
    </source>
</evidence>
<sequence length="1323" mass="153081">MSSATPPAAPPFKKGRKPEKSEVMVDTVQVTNEELRSKLMDVQIELQQERGKVCKLRERLQEQRQARELEQHKHAVALTDLRAKLHEEKLREIAAREEARRAFDGERLKLQQEIQEQKTARKQAEEALGNALQADKAKAADLRTAYQQHQDEVHRIKRDCEKDIRRLMDELKAKDRVVGALERELGMQAGYTQKLQLQKEALDEQLGQVREAERHNHGSPKREVVPGLGDSPELLNNQEAEERDMRRFQLKIAELHSVIRKLEDRNALLADERNELLKRVREAESQMKPMFEKNKRLSKKNDDLLQTLQRMEEKLKNLSRENAEMKEKAASSRPPSQQQSIQPQLKRPSSLTDLSHAHEEQEVEFLKLQVSEQRGIIDELTQERDRLVMSRKNRRKPLKLTKRHVVETYFGFDEESIDSETSSLTSYNTDLTDRTPATPEEDLEELTREYQALQRAYALLQEQTGGSLDAEREARTREQLHAELSSCQAKIVDLEKALAERGQVTKTRDGDRSSLVLLSLAVLHVCLAALLLGWRYGYQDSKWVEEKQYLFRTNQELHEKMCALQQAELRLQAEVQDARDQNELLEFRVLELEDVIIPELMKKLDILGDNGNLRNEEQVAVIQARTVISLCEKWLKQIDNTEAALTQKMIDLENDKELFSKQKGFLEEELDYRKQALDQAYMVWSLEQYDLALQQEQPACRAVAESLTDRQREELRLAVDKLRRQILRQSRQFDSQILQERMELLQQAQQTSGTMKKMQYPCVCNLIRQLERSERRLLLQLYQLASTSHCPSMQHSQRLDQRLYMLREEVRTMTKEKEQGERVWRDRLQRCQRQLKAKEDEMSRQSQYFENFKTQLQQKLSLARDREQSLQNRIYALEKQLLDMTVSAATGMGTISAVRITAGTVTHWEEQVRLPSMRGEGEGEEERSQERPVKDAKQSAKEARLHGFILSLQEDLEVLLEREENGMTERRGLMEQLQEAQENSHFLGCKVEEMKAEAHQLKLSESFLMEEVEELREENHRLKEVLGDTAYQTPSQSSTVPRSTCPDPGTSLPDCSPVSSNTLSYTATSVGSSGEATSESAQNKKEDHSSSAKSETPPKNGPLNLFHHRGTQINPSLKSLSLTTETLDEFTLGNWCSRGILNLEESTSEESDALREAYRSLGLGEDLEALREQRDRLEVALQQTREQLQLMAQENTRLKLQFSKETAEQGPSREKDDLVQALNQENRALADRIQDLLAHIELREEEIKREETQLGEHISKLEVDRVRLEQENQEQGCLIIELTKKTEDDLNTIMELRQKLAEGEQHKEESQVDEKLCGSQLPK</sequence>
<evidence type="ECO:0000256" key="4">
    <source>
        <dbReference type="SAM" id="MobiDB-lite"/>
    </source>
</evidence>
<dbReference type="Proteomes" id="UP000298787">
    <property type="component" value="Chromosome 6"/>
</dbReference>
<evidence type="ECO:0000256" key="3">
    <source>
        <dbReference type="SAM" id="Coils"/>
    </source>
</evidence>
<feature type="compositionally biased region" description="Basic and acidic residues" evidence="4">
    <location>
        <begin position="211"/>
        <end position="224"/>
    </location>
</feature>
<dbReference type="PANTHER" id="PTHR18935">
    <property type="entry name" value="GOLGIN SUBFAMILY A MEMBER 4-LIKE ISOFORM X1"/>
    <property type="match status" value="1"/>
</dbReference>
<evidence type="ECO:0000256" key="2">
    <source>
        <dbReference type="ARBA" id="ARBA00023054"/>
    </source>
</evidence>
<feature type="compositionally biased region" description="Polar residues" evidence="4">
    <location>
        <begin position="421"/>
        <end position="430"/>
    </location>
</feature>
<dbReference type="InterPro" id="IPR031994">
    <property type="entry name" value="JAKMIP_C"/>
</dbReference>
<dbReference type="PANTHER" id="PTHR18935:SF6">
    <property type="entry name" value="JANUS KINASE AND MICROTUBULE-INTERACTING PROTEIN 1"/>
    <property type="match status" value="1"/>
</dbReference>
<dbReference type="GO" id="GO:0008017">
    <property type="term" value="F:microtubule binding"/>
    <property type="evidence" value="ECO:0007669"/>
    <property type="project" value="InterPro"/>
</dbReference>
<feature type="region of interest" description="Disordered" evidence="4">
    <location>
        <begin position="1024"/>
        <end position="1104"/>
    </location>
</feature>
<dbReference type="EMBL" id="CM014083">
    <property type="protein sequence ID" value="TKS72352.1"/>
    <property type="molecule type" value="Genomic_DNA"/>
</dbReference>
<proteinExistence type="inferred from homology"/>
<protein>
    <submittedName>
        <fullName evidence="6">Janus kinase and microtubule-interacting protein 3</fullName>
    </submittedName>
</protein>
<comment type="similarity">
    <text evidence="1">Belongs to the JAKMIP family.</text>
</comment>
<dbReference type="InterPro" id="IPR024836">
    <property type="entry name" value="JAKMIP"/>
</dbReference>
<feature type="compositionally biased region" description="Polar residues" evidence="4">
    <location>
        <begin position="1057"/>
        <end position="1081"/>
    </location>
</feature>
<dbReference type="GO" id="GO:0019900">
    <property type="term" value="F:kinase binding"/>
    <property type="evidence" value="ECO:0007669"/>
    <property type="project" value="InterPro"/>
</dbReference>
<feature type="domain" description="Janus kinase and microtubule-interacting protein C-terminal" evidence="5">
    <location>
        <begin position="383"/>
        <end position="506"/>
    </location>
</feature>
<reference evidence="6 7" key="1">
    <citation type="submission" date="2019-01" db="EMBL/GenBank/DDBJ databases">
        <title>Genome Assembly of Collichthys lucidus.</title>
        <authorList>
            <person name="Cai M."/>
            <person name="Xiao S."/>
        </authorList>
    </citation>
    <scope>NUCLEOTIDE SEQUENCE [LARGE SCALE GENOMIC DNA]</scope>
    <source>
        <strain evidence="6">JT15FE1705JMU</strain>
        <tissue evidence="6">Muscle</tissue>
    </source>
</reference>
<accession>A0A4V6AND8</accession>